<evidence type="ECO:0000256" key="1">
    <source>
        <dbReference type="SAM" id="MobiDB-lite"/>
    </source>
</evidence>
<evidence type="ECO:0000313" key="3">
    <source>
        <dbReference type="Proteomes" id="UP001589575"/>
    </source>
</evidence>
<reference evidence="2 3" key="1">
    <citation type="submission" date="2024-09" db="EMBL/GenBank/DDBJ databases">
        <authorList>
            <person name="Sun Q."/>
            <person name="Mori K."/>
        </authorList>
    </citation>
    <scope>NUCLEOTIDE SEQUENCE [LARGE SCALE GENOMIC DNA]</scope>
    <source>
        <strain evidence="2 3">CCM 7609</strain>
    </source>
</reference>
<feature type="compositionally biased region" description="Low complexity" evidence="1">
    <location>
        <begin position="345"/>
        <end position="379"/>
    </location>
</feature>
<evidence type="ECO:0000313" key="2">
    <source>
        <dbReference type="EMBL" id="MFB9071396.1"/>
    </source>
</evidence>
<feature type="region of interest" description="Disordered" evidence="1">
    <location>
        <begin position="1"/>
        <end position="78"/>
    </location>
</feature>
<feature type="compositionally biased region" description="Low complexity" evidence="1">
    <location>
        <begin position="22"/>
        <end position="38"/>
    </location>
</feature>
<protein>
    <submittedName>
        <fullName evidence="2">Uncharacterized protein</fullName>
    </submittedName>
</protein>
<accession>A0ABV5FXH4</accession>
<gene>
    <name evidence="2" type="ORF">ACFFX0_09380</name>
</gene>
<feature type="region of interest" description="Disordered" evidence="1">
    <location>
        <begin position="345"/>
        <end position="443"/>
    </location>
</feature>
<name>A0ABV5FXH4_9MICC</name>
<sequence length="443" mass="42734">MRRDPGQAYTSSPPVPSPSRSPLPGWRSVPVAAVSAPGPSVPVPECPTPAPSRSFPSPGRPPGEEPVPFGAASLAPEDSSRVAPGWAAASSRRSSVSTTRRFSRPASVAAVISRRMAPSRLVASRVTGPRASGLILTVARWVPSGRETARPAACTTGVESCWTVQARTDGAGAADSAEGAGTVAVAAVAGTAAAVIGAAVIGAAGAVVVLWLPAVALAGLDCWDAGVDLVAEAVAVAVTEAVAVAGAVAAAAGSPAARPVAEKGPAVAGVAAVLPVAPAVVCTGPPDTTAGDDGPCPAWAGFRPGLKTVLAGFPAAVMIVAWTAGFAAPGTAGIGCASLASAGASSPSGPSSSSGPAAAGNSADPASSADDSAPATGSDCPAWSACCPTASKETGRVNSRPSRNGVKPSGSTEAGSAPVDASAGAEASRRWSAKLGPREPPPA</sequence>
<feature type="compositionally biased region" description="Pro residues" evidence="1">
    <location>
        <begin position="39"/>
        <end position="50"/>
    </location>
</feature>
<dbReference type="Proteomes" id="UP001589575">
    <property type="component" value="Unassembled WGS sequence"/>
</dbReference>
<dbReference type="EMBL" id="JBHMFI010000001">
    <property type="protein sequence ID" value="MFB9071396.1"/>
    <property type="molecule type" value="Genomic_DNA"/>
</dbReference>
<organism evidence="2 3">
    <name type="scientific">Citricoccus parietis</name>
    <dbReference type="NCBI Taxonomy" id="592307"/>
    <lineage>
        <taxon>Bacteria</taxon>
        <taxon>Bacillati</taxon>
        <taxon>Actinomycetota</taxon>
        <taxon>Actinomycetes</taxon>
        <taxon>Micrococcales</taxon>
        <taxon>Micrococcaceae</taxon>
        <taxon>Citricoccus</taxon>
    </lineage>
</organism>
<comment type="caution">
    <text evidence="2">The sequence shown here is derived from an EMBL/GenBank/DDBJ whole genome shotgun (WGS) entry which is preliminary data.</text>
</comment>
<keyword evidence="3" id="KW-1185">Reference proteome</keyword>
<proteinExistence type="predicted"/>